<dbReference type="Proteomes" id="UP001056455">
    <property type="component" value="Chromosome"/>
</dbReference>
<feature type="domain" description="DUF3825" evidence="2">
    <location>
        <begin position="68"/>
        <end position="300"/>
    </location>
</feature>
<organism evidence="3 4">
    <name type="scientific">Ornithinimicrobium faecis</name>
    <dbReference type="NCBI Taxonomy" id="2934158"/>
    <lineage>
        <taxon>Bacteria</taxon>
        <taxon>Bacillati</taxon>
        <taxon>Actinomycetota</taxon>
        <taxon>Actinomycetes</taxon>
        <taxon>Micrococcales</taxon>
        <taxon>Ornithinimicrobiaceae</taxon>
        <taxon>Ornithinimicrobium</taxon>
    </lineage>
</organism>
<evidence type="ECO:0000256" key="1">
    <source>
        <dbReference type="SAM" id="MobiDB-lite"/>
    </source>
</evidence>
<keyword evidence="4" id="KW-1185">Reference proteome</keyword>
<dbReference type="EMBL" id="CP099489">
    <property type="protein sequence ID" value="USQ80107.1"/>
    <property type="molecule type" value="Genomic_DNA"/>
</dbReference>
<evidence type="ECO:0000313" key="4">
    <source>
        <dbReference type="Proteomes" id="UP001056455"/>
    </source>
</evidence>
<evidence type="ECO:0000313" key="3">
    <source>
        <dbReference type="EMBL" id="USQ80107.1"/>
    </source>
</evidence>
<reference evidence="3" key="1">
    <citation type="submission" date="2022-06" db="EMBL/GenBank/DDBJ databases">
        <title>Ornithinimicrobium HY1793.</title>
        <authorList>
            <person name="Huang Y."/>
        </authorList>
    </citation>
    <scope>NUCLEOTIDE SEQUENCE</scope>
    <source>
        <strain evidence="3">HY1793</strain>
    </source>
</reference>
<name>A0ABY4YTK6_9MICO</name>
<protein>
    <submittedName>
        <fullName evidence="3">DUF3825 domain-containing protein</fullName>
    </submittedName>
</protein>
<accession>A0ABY4YTK6</accession>
<dbReference type="RefSeq" id="WP_252593466.1">
    <property type="nucleotide sequence ID" value="NZ_CP099489.1"/>
</dbReference>
<feature type="compositionally biased region" description="Basic and acidic residues" evidence="1">
    <location>
        <begin position="19"/>
        <end position="31"/>
    </location>
</feature>
<feature type="region of interest" description="Disordered" evidence="1">
    <location>
        <begin position="1"/>
        <end position="31"/>
    </location>
</feature>
<gene>
    <name evidence="3" type="ORF">NF556_00120</name>
</gene>
<dbReference type="InterPro" id="IPR024437">
    <property type="entry name" value="DUF3825"/>
</dbReference>
<proteinExistence type="predicted"/>
<sequence>MDTPSPADLARLSPPRPAEAPREVSEDEEWHRPDTIRRFAFFGYKGEEWIEDPQELSQRAWAHTLQALAQLAEEEDWTGAGAGDRPLPILGSYIRYTYQRLTMEEKIAVSEDGEFAALNTGLLTVHAEDIFGLFQRNDHNNPRAQQWKFRRWATESDRDILRNFPNPPEMATYASKASDLVYDMDRDLKLAYDHILVDNIDRFPSDLATEPRRARQALDHAVDLTLKRTRRNFKMVVPQWYPRTQENGFLLPLDLTGSGAADLALVVSAIGDTAYRGHTILTLEMAYTVARLVSRPDSEWLKPQAMPTEASDEE</sequence>
<dbReference type="Pfam" id="PF12873">
    <property type="entry name" value="DUF3825"/>
    <property type="match status" value="1"/>
</dbReference>
<evidence type="ECO:0000259" key="2">
    <source>
        <dbReference type="Pfam" id="PF12873"/>
    </source>
</evidence>